<keyword evidence="1" id="KW-1133">Transmembrane helix</keyword>
<name>A0A6L5WJG8_9BACT</name>
<reference evidence="2 3" key="1">
    <citation type="submission" date="2019-09" db="EMBL/GenBank/DDBJ databases">
        <authorList>
            <person name="Silva M."/>
            <person name="Pereira G."/>
            <person name="Lopes-Da-Costa L."/>
            <person name="Silva E."/>
        </authorList>
    </citation>
    <scope>NUCLEOTIDE SEQUENCE [LARGE SCALE GENOMIC DNA]</scope>
    <source>
        <strain evidence="2 3">FMV-PI01</strain>
    </source>
</reference>
<keyword evidence="3" id="KW-1185">Reference proteome</keyword>
<dbReference type="EMBL" id="VWSJ01000012">
    <property type="protein sequence ID" value="MSN96397.1"/>
    <property type="molecule type" value="Genomic_DNA"/>
</dbReference>
<dbReference type="Proteomes" id="UP000476338">
    <property type="component" value="Unassembled WGS sequence"/>
</dbReference>
<feature type="transmembrane region" description="Helical" evidence="1">
    <location>
        <begin position="45"/>
        <end position="64"/>
    </location>
</feature>
<keyword evidence="1" id="KW-0472">Membrane</keyword>
<gene>
    <name evidence="2" type="ORF">F1B92_04245</name>
</gene>
<dbReference type="RefSeq" id="WP_154570663.1">
    <property type="nucleotide sequence ID" value="NZ_VWSJ01000012.1"/>
</dbReference>
<keyword evidence="1" id="KW-0812">Transmembrane</keyword>
<organism evidence="2 3">
    <name type="scientific">Campylobacter portucalensis</name>
    <dbReference type="NCBI Taxonomy" id="2608384"/>
    <lineage>
        <taxon>Bacteria</taxon>
        <taxon>Pseudomonadati</taxon>
        <taxon>Campylobacterota</taxon>
        <taxon>Epsilonproteobacteria</taxon>
        <taxon>Campylobacterales</taxon>
        <taxon>Campylobacteraceae</taxon>
        <taxon>Campylobacter</taxon>
    </lineage>
</organism>
<evidence type="ECO:0000313" key="2">
    <source>
        <dbReference type="EMBL" id="MSN96397.1"/>
    </source>
</evidence>
<dbReference type="AlphaFoldDB" id="A0A6L5WJG8"/>
<comment type="caution">
    <text evidence="2">The sequence shown here is derived from an EMBL/GenBank/DDBJ whole genome shotgun (WGS) entry which is preliminary data.</text>
</comment>
<feature type="transmembrane region" description="Helical" evidence="1">
    <location>
        <begin position="7"/>
        <end position="33"/>
    </location>
</feature>
<sequence length="159" mass="19014">MVNYYMIFLAIKDIVFSIFTIFLYVTVLLFVYYSFVIKDISTFKFSIQVFVFFNIFFLLPILNYDIMQRLNFGNINYPYIILDKNAKLPNEIYIDDGNLTDKSESNKTIPTYFIKKDDRIELYNIKVLSTLGDSWYIETQNGFRFKLDKNLIETEILKE</sequence>
<reference evidence="2 3" key="2">
    <citation type="submission" date="2020-03" db="EMBL/GenBank/DDBJ databases">
        <title>Campylobacter portucalensis sp. nov., a new species of Campylobacter isolated from the reproductive tract of bulls.</title>
        <authorList>
            <person name="Silva M.F."/>
            <person name="Pereira G."/>
            <person name="Carneiro C."/>
            <person name="Hemphill A."/>
            <person name="Mateus L."/>
            <person name="Lopes-Da-Costa L."/>
            <person name="Silva E."/>
        </authorList>
    </citation>
    <scope>NUCLEOTIDE SEQUENCE [LARGE SCALE GENOMIC DNA]</scope>
    <source>
        <strain evidence="2 3">FMV-PI01</strain>
    </source>
</reference>
<accession>A0A6L5WJG8</accession>
<evidence type="ECO:0000256" key="1">
    <source>
        <dbReference type="SAM" id="Phobius"/>
    </source>
</evidence>
<evidence type="ECO:0000313" key="3">
    <source>
        <dbReference type="Proteomes" id="UP000476338"/>
    </source>
</evidence>
<protein>
    <submittedName>
        <fullName evidence="2">Uncharacterized protein</fullName>
    </submittedName>
</protein>
<proteinExistence type="predicted"/>